<dbReference type="Gene3D" id="1.10.530.10">
    <property type="match status" value="1"/>
</dbReference>
<organism evidence="2 3">
    <name type="scientific">Pseudoduganella buxea</name>
    <dbReference type="NCBI Taxonomy" id="1949069"/>
    <lineage>
        <taxon>Bacteria</taxon>
        <taxon>Pseudomonadati</taxon>
        <taxon>Pseudomonadota</taxon>
        <taxon>Betaproteobacteria</taxon>
        <taxon>Burkholderiales</taxon>
        <taxon>Oxalobacteraceae</taxon>
        <taxon>Telluria group</taxon>
        <taxon>Pseudoduganella</taxon>
    </lineage>
</organism>
<dbReference type="InterPro" id="IPR023346">
    <property type="entry name" value="Lysozyme-like_dom_sf"/>
</dbReference>
<evidence type="ECO:0008006" key="5">
    <source>
        <dbReference type="Google" id="ProtNLM"/>
    </source>
</evidence>
<dbReference type="RefSeq" id="WP_155471482.1">
    <property type="nucleotide sequence ID" value="NZ_BMKG01000020.1"/>
</dbReference>
<accession>A0A6I3T118</accession>
<reference evidence="4" key="2">
    <citation type="journal article" date="2019" name="Int. J. Syst. Evol. Microbiol.">
        <title>The Global Catalogue of Microorganisms (GCM) 10K type strain sequencing project: providing services to taxonomists for standard genome sequencing and annotation.</title>
        <authorList>
            <consortium name="The Broad Institute Genomics Platform"/>
            <consortium name="The Broad Institute Genome Sequencing Center for Infectious Disease"/>
            <person name="Wu L."/>
            <person name="Ma J."/>
        </authorList>
    </citation>
    <scope>NUCLEOTIDE SEQUENCE [LARGE SCALE GENOMIC DNA]</scope>
    <source>
        <strain evidence="4">CGMCC 1.15931</strain>
    </source>
</reference>
<evidence type="ECO:0000313" key="2">
    <source>
        <dbReference type="EMBL" id="MTV54182.1"/>
    </source>
</evidence>
<proteinExistence type="predicted"/>
<dbReference type="OrthoDB" id="1242806at2"/>
<dbReference type="EMBL" id="BMKG01000020">
    <property type="protein sequence ID" value="GGC15180.1"/>
    <property type="molecule type" value="Genomic_DNA"/>
</dbReference>
<keyword evidence="4" id="KW-1185">Reference proteome</keyword>
<name>A0A6I3T118_9BURK</name>
<reference evidence="2 3" key="3">
    <citation type="submission" date="2019-11" db="EMBL/GenBank/DDBJ databases">
        <title>Type strains purchased from KCTC, JCM and DSMZ.</title>
        <authorList>
            <person name="Lu H."/>
        </authorList>
    </citation>
    <scope>NUCLEOTIDE SEQUENCE [LARGE SCALE GENOMIC DNA]</scope>
    <source>
        <strain evidence="2 3">KCTC 52429</strain>
    </source>
</reference>
<reference evidence="1" key="1">
    <citation type="journal article" date="2014" name="Int. J. Syst. Evol. Microbiol.">
        <title>Complete genome of a new Firmicutes species belonging to the dominant human colonic microbiota ('Ruminococcus bicirculans') reveals two chromosomes and a selective capacity to utilize plant glucans.</title>
        <authorList>
            <consortium name="NISC Comparative Sequencing Program"/>
            <person name="Wegmann U."/>
            <person name="Louis P."/>
            <person name="Goesmann A."/>
            <person name="Henrissat B."/>
            <person name="Duncan S.H."/>
            <person name="Flint H.J."/>
        </authorList>
    </citation>
    <scope>NUCLEOTIDE SEQUENCE</scope>
    <source>
        <strain evidence="1">CGMCC 1.15931</strain>
    </source>
</reference>
<dbReference type="Proteomes" id="UP000430634">
    <property type="component" value="Unassembled WGS sequence"/>
</dbReference>
<evidence type="ECO:0000313" key="1">
    <source>
        <dbReference type="EMBL" id="GGC15180.1"/>
    </source>
</evidence>
<sequence>MHLQPWGAVKNKGGDFAVNFLKKLVSASPKLGKDGKPVLDRDKKPVLNPERIAVLAPTADGSCHDGRNFLPVRRGDILGYCGSIPDNISRPSKGIHFEIFFEDIGFLTNFTKAMWGKTVARVKTKVFTDLPESVTVAADPSRPINVDKNSRKGQFWRASVAGRQVWIEKTFIEVRDSEKTGISGKPNKPQTQFFLKSENVKAYKQNPAEIERELDAGEEIIPWKGPWLKAGEFREESLDGKFYIQVYLPKSNEIFWAERDSIEIITDADWPGFSTVSETGMYSSDGFVDAEGLVRLVKLYEKNVQEKDGAAVMGQRDKLRHIVTKHTSEWSGRNIATRFQRVAQEEFGPSKLTQEQFTRLVAHIEKLSFWESVPGLPADASVWHVHPIKFIEHLAKCMWLTKDELALIYPNRRRSSDDLITHGTSESIREKYRIDLNKCCYKYGINSRLRQAHFFGQGAVECASLNSMLEDTTGTKYENKRSIGNTEPGDGPKFIGRGFKQLTGRYNYAQYWVFRGWLRPGRDFDLGWEIDLNKQHPIIDNPDIILNNVFNAIDAGCWYITVFRKGAALAMDRDDGRAATYAINGGYTDLPKRLVFTNWYKDILL</sequence>
<gene>
    <name evidence="1" type="ORF">GCM10011572_40670</name>
    <name evidence="2" type="ORF">GM672_15735</name>
</gene>
<evidence type="ECO:0000313" key="4">
    <source>
        <dbReference type="Proteomes" id="UP000622638"/>
    </source>
</evidence>
<comment type="caution">
    <text evidence="2">The sequence shown here is derived from an EMBL/GenBank/DDBJ whole genome shotgun (WGS) entry which is preliminary data.</text>
</comment>
<dbReference type="AlphaFoldDB" id="A0A6I3T118"/>
<dbReference type="Proteomes" id="UP000622638">
    <property type="component" value="Unassembled WGS sequence"/>
</dbReference>
<dbReference type="EMBL" id="WNKZ01000044">
    <property type="protein sequence ID" value="MTV54182.1"/>
    <property type="molecule type" value="Genomic_DNA"/>
</dbReference>
<reference evidence="1" key="4">
    <citation type="submission" date="2024-05" db="EMBL/GenBank/DDBJ databases">
        <authorList>
            <person name="Sun Q."/>
            <person name="Zhou Y."/>
        </authorList>
    </citation>
    <scope>NUCLEOTIDE SEQUENCE</scope>
    <source>
        <strain evidence="1">CGMCC 1.15931</strain>
    </source>
</reference>
<evidence type="ECO:0000313" key="3">
    <source>
        <dbReference type="Proteomes" id="UP000430634"/>
    </source>
</evidence>
<protein>
    <recommendedName>
        <fullName evidence="5">Chitinase</fullName>
    </recommendedName>
</protein>
<dbReference type="SUPFAM" id="SSF53955">
    <property type="entry name" value="Lysozyme-like"/>
    <property type="match status" value="1"/>
</dbReference>